<gene>
    <name evidence="13" type="ORF">g.10433</name>
</gene>
<dbReference type="PROSITE" id="PS51352">
    <property type="entry name" value="THIOREDOXIN_2"/>
    <property type="match status" value="1"/>
</dbReference>
<sequence>LFSSRKASSSMRACASLVTGSRQYLPGPGPGRGPVPSSQPLLSRHTRPQSLPWLQRQHRRPLAVLAAASDVIQEVSARELEDAVQSRAKPLIIDFYATWCGPCVLQSKELVKVAERLGDSVRILKIDTDENPDISNQLQIMGLPTVIIVPTDTSKPALRTEGLLSADKIVSLVTSENGPAAVTTFDAGAKGLY</sequence>
<evidence type="ECO:0000256" key="5">
    <source>
        <dbReference type="ARBA" id="ARBA00022946"/>
    </source>
</evidence>
<dbReference type="GO" id="GO:0015035">
    <property type="term" value="F:protein-disulfide reductase activity"/>
    <property type="evidence" value="ECO:0007669"/>
    <property type="project" value="InterPro"/>
</dbReference>
<evidence type="ECO:0000256" key="8">
    <source>
        <dbReference type="ARBA" id="ARBA00023157"/>
    </source>
</evidence>
<keyword evidence="5" id="KW-0809">Transit peptide</keyword>
<evidence type="ECO:0000256" key="4">
    <source>
        <dbReference type="ARBA" id="ARBA00022640"/>
    </source>
</evidence>
<proteinExistence type="inferred from homology"/>
<protein>
    <recommendedName>
        <fullName evidence="12">Thioredoxin domain-containing protein</fullName>
    </recommendedName>
</protein>
<dbReference type="GO" id="GO:0045454">
    <property type="term" value="P:cell redox homeostasis"/>
    <property type="evidence" value="ECO:0007669"/>
    <property type="project" value="InterPro"/>
</dbReference>
<dbReference type="AlphaFoldDB" id="A0A1D2AER2"/>
<dbReference type="InterPro" id="IPR044182">
    <property type="entry name" value="CITRX"/>
</dbReference>
<dbReference type="GO" id="GO:0009507">
    <property type="term" value="C:chloroplast"/>
    <property type="evidence" value="ECO:0007669"/>
    <property type="project" value="UniProtKB-SubCell"/>
</dbReference>
<keyword evidence="4" id="KW-0934">Plastid</keyword>
<dbReference type="CDD" id="cd02947">
    <property type="entry name" value="TRX_family"/>
    <property type="match status" value="1"/>
</dbReference>
<dbReference type="PANTHER" id="PTHR47834">
    <property type="entry name" value="THIOREDOXIN-LIKE PROTEIN CITRX, CHLOROPLASTIC"/>
    <property type="match status" value="1"/>
</dbReference>
<keyword evidence="3" id="KW-0150">Chloroplast</keyword>
<dbReference type="EMBL" id="GDKF01000940">
    <property type="protein sequence ID" value="JAT77682.1"/>
    <property type="molecule type" value="Transcribed_RNA"/>
</dbReference>
<comment type="subcellular location">
    <subcellularLocation>
        <location evidence="1">Plastid</location>
        <location evidence="1">Chloroplast</location>
    </subcellularLocation>
</comment>
<dbReference type="InterPro" id="IPR013766">
    <property type="entry name" value="Thioredoxin_domain"/>
</dbReference>
<keyword evidence="9" id="KW-0676">Redox-active center</keyword>
<evidence type="ECO:0000256" key="7">
    <source>
        <dbReference type="ARBA" id="ARBA00023002"/>
    </source>
</evidence>
<feature type="non-terminal residue" evidence="13">
    <location>
        <position position="1"/>
    </location>
</feature>
<dbReference type="PANTHER" id="PTHR47834:SF2">
    <property type="entry name" value="THIOREDOXIN-LIKE PROTEIN CITRX, CHLOROPLASTIC"/>
    <property type="match status" value="1"/>
</dbReference>
<name>A0A1D2AER2_AUXPR</name>
<evidence type="ECO:0000256" key="10">
    <source>
        <dbReference type="ARBA" id="ARBA00024039"/>
    </source>
</evidence>
<dbReference type="SUPFAM" id="SSF52833">
    <property type="entry name" value="Thioredoxin-like"/>
    <property type="match status" value="1"/>
</dbReference>
<evidence type="ECO:0000313" key="13">
    <source>
        <dbReference type="EMBL" id="JAT77682.1"/>
    </source>
</evidence>
<accession>A0A1D2AER2</accession>
<comment type="similarity">
    <text evidence="10">Belongs to the thioredoxin family. Plant CITRX-type subfamily.</text>
</comment>
<organism evidence="13">
    <name type="scientific">Auxenochlorella protothecoides</name>
    <name type="common">Green microalga</name>
    <name type="synonym">Chlorella protothecoides</name>
    <dbReference type="NCBI Taxonomy" id="3075"/>
    <lineage>
        <taxon>Eukaryota</taxon>
        <taxon>Viridiplantae</taxon>
        <taxon>Chlorophyta</taxon>
        <taxon>core chlorophytes</taxon>
        <taxon>Trebouxiophyceae</taxon>
        <taxon>Chlorellales</taxon>
        <taxon>Chlorellaceae</taxon>
        <taxon>Auxenochlorella</taxon>
    </lineage>
</organism>
<dbReference type="Gene3D" id="3.40.30.10">
    <property type="entry name" value="Glutaredoxin"/>
    <property type="match status" value="1"/>
</dbReference>
<dbReference type="Pfam" id="PF00085">
    <property type="entry name" value="Thioredoxin"/>
    <property type="match status" value="1"/>
</dbReference>
<evidence type="ECO:0000256" key="2">
    <source>
        <dbReference type="ARBA" id="ARBA00022448"/>
    </source>
</evidence>
<reference evidence="13" key="1">
    <citation type="submission" date="2015-08" db="EMBL/GenBank/DDBJ databases">
        <authorList>
            <person name="Babu N.S."/>
            <person name="Beckwith C.J."/>
            <person name="Beseler K.G."/>
            <person name="Brison A."/>
            <person name="Carone J.V."/>
            <person name="Caskin T.P."/>
            <person name="Diamond M."/>
            <person name="Durham M.E."/>
            <person name="Foxe J.M."/>
            <person name="Go M."/>
            <person name="Henderson B.A."/>
            <person name="Jones I.B."/>
            <person name="McGettigan J.A."/>
            <person name="Micheletti S.J."/>
            <person name="Nasrallah M.E."/>
            <person name="Ortiz D."/>
            <person name="Piller C.R."/>
            <person name="Privatt S.R."/>
            <person name="Schneider S.L."/>
            <person name="Sharp S."/>
            <person name="Smith T.C."/>
            <person name="Stanton J.D."/>
            <person name="Ullery H.E."/>
            <person name="Wilson R.J."/>
            <person name="Serrano M.G."/>
            <person name="Buck G."/>
            <person name="Lee V."/>
            <person name="Wang Y."/>
            <person name="Carvalho R."/>
            <person name="Voegtly L."/>
            <person name="Shi R."/>
            <person name="Duckworth R."/>
            <person name="Johnson A."/>
            <person name="Loviza R."/>
            <person name="Walstead R."/>
            <person name="Shah Z."/>
            <person name="Kiflezghi M."/>
            <person name="Wade K."/>
            <person name="Ball S.L."/>
            <person name="Bradley K.W."/>
            <person name="Asai D.J."/>
            <person name="Bowman C.A."/>
            <person name="Russell D.A."/>
            <person name="Pope W.H."/>
            <person name="Jacobs-Sera D."/>
            <person name="Hendrix R.W."/>
            <person name="Hatfull G.F."/>
        </authorList>
    </citation>
    <scope>NUCLEOTIDE SEQUENCE</scope>
</reference>
<dbReference type="InterPro" id="IPR017937">
    <property type="entry name" value="Thioredoxin_CS"/>
</dbReference>
<evidence type="ECO:0000256" key="1">
    <source>
        <dbReference type="ARBA" id="ARBA00004229"/>
    </source>
</evidence>
<dbReference type="InterPro" id="IPR036249">
    <property type="entry name" value="Thioredoxin-like_sf"/>
</dbReference>
<evidence type="ECO:0000256" key="6">
    <source>
        <dbReference type="ARBA" id="ARBA00022982"/>
    </source>
</evidence>
<keyword evidence="2" id="KW-0813">Transport</keyword>
<keyword evidence="6" id="KW-0249">Electron transport</keyword>
<feature type="domain" description="Thioredoxin" evidence="12">
    <location>
        <begin position="54"/>
        <end position="178"/>
    </location>
</feature>
<feature type="region of interest" description="Disordered" evidence="11">
    <location>
        <begin position="23"/>
        <end position="45"/>
    </location>
</feature>
<keyword evidence="7" id="KW-0560">Oxidoreductase</keyword>
<dbReference type="PROSITE" id="PS00194">
    <property type="entry name" value="THIOREDOXIN_1"/>
    <property type="match status" value="1"/>
</dbReference>
<evidence type="ECO:0000259" key="12">
    <source>
        <dbReference type="PROSITE" id="PS51352"/>
    </source>
</evidence>
<evidence type="ECO:0000256" key="11">
    <source>
        <dbReference type="SAM" id="MobiDB-lite"/>
    </source>
</evidence>
<keyword evidence="8" id="KW-1015">Disulfide bond</keyword>
<evidence type="ECO:0000256" key="3">
    <source>
        <dbReference type="ARBA" id="ARBA00022528"/>
    </source>
</evidence>
<evidence type="ECO:0000256" key="9">
    <source>
        <dbReference type="ARBA" id="ARBA00023284"/>
    </source>
</evidence>